<keyword evidence="2" id="KW-1185">Reference proteome</keyword>
<dbReference type="Proteomes" id="UP000479190">
    <property type="component" value="Unassembled WGS sequence"/>
</dbReference>
<sequence>MRTAVRGTIRSNKEEVISTTSLLGGGDRLLNFDSRGRTPVPMLMPHHAPSRTPGAIL</sequence>
<evidence type="ECO:0000313" key="1">
    <source>
        <dbReference type="EMBL" id="CAB0044375.1"/>
    </source>
</evidence>
<evidence type="ECO:0000313" key="2">
    <source>
        <dbReference type="Proteomes" id="UP000479190"/>
    </source>
</evidence>
<reference evidence="1 2" key="1">
    <citation type="submission" date="2020-02" db="EMBL/GenBank/DDBJ databases">
        <authorList>
            <person name="Ferguson B K."/>
        </authorList>
    </citation>
    <scope>NUCLEOTIDE SEQUENCE [LARGE SCALE GENOMIC DNA]</scope>
</reference>
<accession>A0A6H5J4F3</accession>
<dbReference type="EMBL" id="CADCXV010001436">
    <property type="protein sequence ID" value="CAB0044375.1"/>
    <property type="molecule type" value="Genomic_DNA"/>
</dbReference>
<name>A0A6H5J4F3_9HYME</name>
<protein>
    <submittedName>
        <fullName evidence="1">Uncharacterized protein</fullName>
    </submittedName>
</protein>
<feature type="non-terminal residue" evidence="1">
    <location>
        <position position="57"/>
    </location>
</feature>
<dbReference type="AlphaFoldDB" id="A0A6H5J4F3"/>
<proteinExistence type="predicted"/>
<gene>
    <name evidence="1" type="ORF">TBRA_LOCUS15963</name>
</gene>
<organism evidence="1 2">
    <name type="scientific">Trichogramma brassicae</name>
    <dbReference type="NCBI Taxonomy" id="86971"/>
    <lineage>
        <taxon>Eukaryota</taxon>
        <taxon>Metazoa</taxon>
        <taxon>Ecdysozoa</taxon>
        <taxon>Arthropoda</taxon>
        <taxon>Hexapoda</taxon>
        <taxon>Insecta</taxon>
        <taxon>Pterygota</taxon>
        <taxon>Neoptera</taxon>
        <taxon>Endopterygota</taxon>
        <taxon>Hymenoptera</taxon>
        <taxon>Apocrita</taxon>
        <taxon>Proctotrupomorpha</taxon>
        <taxon>Chalcidoidea</taxon>
        <taxon>Trichogrammatidae</taxon>
        <taxon>Trichogramma</taxon>
    </lineage>
</organism>